<keyword evidence="3" id="KW-0560">Oxidoreductase</keyword>
<dbReference type="PANTHER" id="PTHR11496:SF102">
    <property type="entry name" value="ALCOHOL DEHYDROGENASE 4"/>
    <property type="match status" value="1"/>
</dbReference>
<comment type="catalytic activity">
    <reaction evidence="5">
        <text>a primary alcohol + NAD(+) = an aldehyde + NADH + H(+)</text>
        <dbReference type="Rhea" id="RHEA:10736"/>
        <dbReference type="ChEBI" id="CHEBI:15378"/>
        <dbReference type="ChEBI" id="CHEBI:15734"/>
        <dbReference type="ChEBI" id="CHEBI:17478"/>
        <dbReference type="ChEBI" id="CHEBI:57540"/>
        <dbReference type="ChEBI" id="CHEBI:57945"/>
        <dbReference type="EC" id="1.1.1.1"/>
    </reaction>
</comment>
<geneLocation type="plasmid" evidence="8">
    <name>2</name>
</geneLocation>
<dbReference type="GO" id="GO:0046872">
    <property type="term" value="F:metal ion binding"/>
    <property type="evidence" value="ECO:0007669"/>
    <property type="project" value="InterPro"/>
</dbReference>
<dbReference type="Pfam" id="PF25137">
    <property type="entry name" value="ADH_Fe_C"/>
    <property type="match status" value="1"/>
</dbReference>
<dbReference type="FunFam" id="3.40.50.1970:FF:000003">
    <property type="entry name" value="Alcohol dehydrogenase, iron-containing"/>
    <property type="match status" value="1"/>
</dbReference>
<evidence type="ECO:0000256" key="5">
    <source>
        <dbReference type="ARBA" id="ARBA00049243"/>
    </source>
</evidence>
<feature type="domain" description="Fe-containing alcohol dehydrogenase-like C-terminal" evidence="7">
    <location>
        <begin position="159"/>
        <end position="369"/>
    </location>
</feature>
<dbReference type="InterPro" id="IPR056798">
    <property type="entry name" value="ADH_Fe_C"/>
</dbReference>
<protein>
    <submittedName>
        <fullName evidence="8">Iron-containing alcohol dehydrogenase</fullName>
    </submittedName>
</protein>
<dbReference type="GO" id="GO:0004022">
    <property type="term" value="F:alcohol dehydrogenase (NAD+) activity"/>
    <property type="evidence" value="ECO:0007669"/>
    <property type="project" value="UniProtKB-EC"/>
</dbReference>
<name>Q11AU5_CHESB</name>
<sequence>MGQNIVIVTDTRLESERDFGEIVDGLKAQGHSVSVFAGVEPELPDRSVAAGASVASRASADMIVGIGGGSCIDAAKFIALLAAHGGRPSDYYGEFKVPGPVMPLVAIPTTAGTGSEVTPVAVISDADRTLKVGVASPYLIPQVAICDPELTYSCPPGLTAVSGADALTHAIEAFTTRTHSPSPSIAHENVFIGKNILSDQFALQAITRIGRSLEAAVADGTDTSARSDLMYGSLLAGLAFGVAGTSAAHAVQYPVGALTHTAHGAGVAVMLPYVMEFNRRHCTQELVEVADALGVATSGAEPASNALAAIDRVRNLCAAIGIPPTLEALGLTPDQVGWTVENALGAQRLVKNNPRPLDQESMQLLVEAAFSGYIGSLNS</sequence>
<dbReference type="Gene3D" id="3.40.50.1970">
    <property type="match status" value="1"/>
</dbReference>
<dbReference type="PROSITE" id="PS00913">
    <property type="entry name" value="ADH_IRON_1"/>
    <property type="match status" value="1"/>
</dbReference>
<accession>Q11AU5</accession>
<keyword evidence="8" id="KW-0614">Plasmid</keyword>
<evidence type="ECO:0000256" key="3">
    <source>
        <dbReference type="ARBA" id="ARBA00023002"/>
    </source>
</evidence>
<dbReference type="Gene3D" id="1.20.1090.10">
    <property type="entry name" value="Dehydroquinate synthase-like - alpha domain"/>
    <property type="match status" value="1"/>
</dbReference>
<evidence type="ECO:0000256" key="4">
    <source>
        <dbReference type="ARBA" id="ARBA00023027"/>
    </source>
</evidence>
<dbReference type="eggNOG" id="COG1454">
    <property type="taxonomic scope" value="Bacteria"/>
</dbReference>
<reference evidence="8" key="1">
    <citation type="submission" date="2006-06" db="EMBL/GenBank/DDBJ databases">
        <title>Complete sequence of Plasmid 2 of Chelativorans sp. BNC1.</title>
        <authorList>
            <consortium name="US DOE Joint Genome Institute"/>
            <person name="Copeland A."/>
            <person name="Lucas S."/>
            <person name="Lapidus A."/>
            <person name="Barry K."/>
            <person name="Detter J.C."/>
            <person name="Glavina del Rio T."/>
            <person name="Hammon N."/>
            <person name="Israni S."/>
            <person name="Dalin E."/>
            <person name="Tice H."/>
            <person name="Pitluck S."/>
            <person name="Chertkov O."/>
            <person name="Brettin T."/>
            <person name="Bruce D."/>
            <person name="Han C."/>
            <person name="Tapia R."/>
            <person name="Gilna P."/>
            <person name="Schmutz J."/>
            <person name="Larimer F."/>
            <person name="Land M."/>
            <person name="Hauser L."/>
            <person name="Kyrpides N."/>
            <person name="Mikhailova N."/>
            <person name="Richardson P."/>
        </authorList>
    </citation>
    <scope>NUCLEOTIDE SEQUENCE</scope>
    <source>
        <strain evidence="8">BNC1</strain>
        <plasmid evidence="8">2</plasmid>
    </source>
</reference>
<evidence type="ECO:0000256" key="1">
    <source>
        <dbReference type="ARBA" id="ARBA00001962"/>
    </source>
</evidence>
<dbReference type="InterPro" id="IPR018211">
    <property type="entry name" value="ADH_Fe_CS"/>
</dbReference>
<dbReference type="PANTHER" id="PTHR11496">
    <property type="entry name" value="ALCOHOL DEHYDROGENASE"/>
    <property type="match status" value="1"/>
</dbReference>
<organism evidence="8">
    <name type="scientific">Chelativorans sp. (strain BNC1)</name>
    <dbReference type="NCBI Taxonomy" id="266779"/>
    <lineage>
        <taxon>Bacteria</taxon>
        <taxon>Pseudomonadati</taxon>
        <taxon>Pseudomonadota</taxon>
        <taxon>Alphaproteobacteria</taxon>
        <taxon>Hyphomicrobiales</taxon>
        <taxon>Phyllobacteriaceae</taxon>
        <taxon>Chelativorans</taxon>
    </lineage>
</organism>
<dbReference type="InterPro" id="IPR039697">
    <property type="entry name" value="Alcohol_dehydrogenase_Fe"/>
</dbReference>
<keyword evidence="4" id="KW-0520">NAD</keyword>
<dbReference type="EMBL" id="CP000391">
    <property type="protein sequence ID" value="ABG65480.1"/>
    <property type="molecule type" value="Genomic_DNA"/>
</dbReference>
<gene>
    <name evidence="8" type="ordered locus">Meso_4452</name>
</gene>
<comment type="similarity">
    <text evidence="2">Belongs to the iron-containing alcohol dehydrogenase family.</text>
</comment>
<feature type="domain" description="Alcohol dehydrogenase iron-type/glycerol dehydrogenase GldA" evidence="6">
    <location>
        <begin position="2"/>
        <end position="148"/>
    </location>
</feature>
<comment type="cofactor">
    <cofactor evidence="1">
        <name>Fe cation</name>
        <dbReference type="ChEBI" id="CHEBI:24875"/>
    </cofactor>
</comment>
<dbReference type="InterPro" id="IPR001670">
    <property type="entry name" value="ADH_Fe/GldA"/>
</dbReference>
<proteinExistence type="inferred from homology"/>
<dbReference type="AlphaFoldDB" id="Q11AU5"/>
<evidence type="ECO:0000313" key="8">
    <source>
        <dbReference type="EMBL" id="ABG65480.1"/>
    </source>
</evidence>
<evidence type="ECO:0000259" key="6">
    <source>
        <dbReference type="Pfam" id="PF00465"/>
    </source>
</evidence>
<dbReference type="SUPFAM" id="SSF56796">
    <property type="entry name" value="Dehydroquinate synthase-like"/>
    <property type="match status" value="1"/>
</dbReference>
<evidence type="ECO:0000259" key="7">
    <source>
        <dbReference type="Pfam" id="PF25137"/>
    </source>
</evidence>
<dbReference type="HOGENOM" id="CLU_007207_0_0_5"/>
<dbReference type="KEGG" id="mes:Meso_4452"/>
<dbReference type="CDD" id="cd08191">
    <property type="entry name" value="Fe-ADH-like"/>
    <property type="match status" value="1"/>
</dbReference>
<evidence type="ECO:0000256" key="2">
    <source>
        <dbReference type="ARBA" id="ARBA00007358"/>
    </source>
</evidence>
<dbReference type="Pfam" id="PF00465">
    <property type="entry name" value="Fe-ADH"/>
    <property type="match status" value="1"/>
</dbReference>